<dbReference type="CDD" id="cd13400">
    <property type="entry name" value="LT_IagB-like"/>
    <property type="match status" value="1"/>
</dbReference>
<accession>C0QSR4</accession>
<dbReference type="CAZy" id="GH23">
    <property type="family name" value="Glycoside Hydrolase Family 23"/>
</dbReference>
<reference evidence="2 3" key="1">
    <citation type="journal article" date="2009" name="J. Bacteriol.">
        <title>Complete and draft genome sequences of six members of the Aquificales.</title>
        <authorList>
            <person name="Reysenbach A.L."/>
            <person name="Hamamura N."/>
            <person name="Podar M."/>
            <person name="Griffiths E."/>
            <person name="Ferreira S."/>
            <person name="Hochstein R."/>
            <person name="Heidelberg J."/>
            <person name="Johnson J."/>
            <person name="Mead D."/>
            <person name="Pohorille A."/>
            <person name="Sarmiento M."/>
            <person name="Schweighofer K."/>
            <person name="Seshadri R."/>
            <person name="Voytek M.A."/>
        </authorList>
    </citation>
    <scope>NUCLEOTIDE SEQUENCE [LARGE SCALE GENOMIC DNA]</scope>
    <source>
        <strain evidence="3">DSM 14350 / EX-H1</strain>
    </source>
</reference>
<sequence>MEIKRISGRVWLEVVTVFLLFSTISTADQFERCFLVSSKKYGVNIHLLKAIAEVESGMQPYAVNVNLKGKNRSFFIKNRKVASEFITYLEKKGYNFDVGISQINIKNIRRFGLSPVELLDPCKNIDLSARIMRELIDRHGMTWDAVWRYNGNKRYAKKVLKALKEIRKK</sequence>
<dbReference type="RefSeq" id="WP_012675914.1">
    <property type="nucleotide sequence ID" value="NC_012440.1"/>
</dbReference>
<feature type="domain" description="Transglycosylase SLT" evidence="1">
    <location>
        <begin position="33"/>
        <end position="161"/>
    </location>
</feature>
<dbReference type="SUPFAM" id="SSF53955">
    <property type="entry name" value="Lysozyme-like"/>
    <property type="match status" value="1"/>
</dbReference>
<gene>
    <name evidence="2" type="ordered locus">PERMA_1957</name>
</gene>
<dbReference type="Gene3D" id="1.10.530.10">
    <property type="match status" value="1"/>
</dbReference>
<dbReference type="InterPro" id="IPR023346">
    <property type="entry name" value="Lysozyme-like_dom_sf"/>
</dbReference>
<organism evidence="2 3">
    <name type="scientific">Persephonella marina (strain DSM 14350 / EX-H1)</name>
    <dbReference type="NCBI Taxonomy" id="123214"/>
    <lineage>
        <taxon>Bacteria</taxon>
        <taxon>Pseudomonadati</taxon>
        <taxon>Aquificota</taxon>
        <taxon>Aquificia</taxon>
        <taxon>Aquificales</taxon>
        <taxon>Hydrogenothermaceae</taxon>
        <taxon>Persephonella</taxon>
    </lineage>
</organism>
<dbReference type="KEGG" id="pmx:PERMA_1957"/>
<name>C0QSR4_PERMH</name>
<evidence type="ECO:0000259" key="1">
    <source>
        <dbReference type="Pfam" id="PF01464"/>
    </source>
</evidence>
<dbReference type="Pfam" id="PF01464">
    <property type="entry name" value="SLT"/>
    <property type="match status" value="1"/>
</dbReference>
<dbReference type="OrthoDB" id="5357875at2"/>
<dbReference type="eggNOG" id="COG0741">
    <property type="taxonomic scope" value="Bacteria"/>
</dbReference>
<dbReference type="PaxDb" id="123214-PERMA_1957"/>
<evidence type="ECO:0000313" key="2">
    <source>
        <dbReference type="EMBL" id="ACO03675.1"/>
    </source>
</evidence>
<keyword evidence="3" id="KW-1185">Reference proteome</keyword>
<dbReference type="Proteomes" id="UP000001366">
    <property type="component" value="Chromosome"/>
</dbReference>
<dbReference type="AlphaFoldDB" id="C0QSR4"/>
<evidence type="ECO:0000313" key="3">
    <source>
        <dbReference type="Proteomes" id="UP000001366"/>
    </source>
</evidence>
<protein>
    <submittedName>
        <fullName evidence="2">Soluble lytic murein transglycosylase</fullName>
    </submittedName>
</protein>
<dbReference type="InterPro" id="IPR008258">
    <property type="entry name" value="Transglycosylase_SLT_dom_1"/>
</dbReference>
<proteinExistence type="predicted"/>
<dbReference type="EMBL" id="CP001230">
    <property type="protein sequence ID" value="ACO03675.1"/>
    <property type="molecule type" value="Genomic_DNA"/>
</dbReference>
<dbReference type="HOGENOM" id="CLU_094905_3_0_0"/>
<dbReference type="STRING" id="123214.PERMA_1957"/>